<gene>
    <name evidence="2" type="ORF">SAMN04488121_103191</name>
</gene>
<evidence type="ECO:0000313" key="3">
    <source>
        <dbReference type="Proteomes" id="UP000199045"/>
    </source>
</evidence>
<dbReference type="InterPro" id="IPR011944">
    <property type="entry name" value="Steroid_delta5-4_isomerase"/>
</dbReference>
<dbReference type="NCBIfam" id="TIGR02246">
    <property type="entry name" value="SgcJ/EcaC family oxidoreductase"/>
    <property type="match status" value="1"/>
</dbReference>
<organism evidence="2 3">
    <name type="scientific">Chitinophaga filiformis</name>
    <name type="common">Myxococcus filiformis</name>
    <name type="synonym">Flexibacter filiformis</name>
    <dbReference type="NCBI Taxonomy" id="104663"/>
    <lineage>
        <taxon>Bacteria</taxon>
        <taxon>Pseudomonadati</taxon>
        <taxon>Bacteroidota</taxon>
        <taxon>Chitinophagia</taxon>
        <taxon>Chitinophagales</taxon>
        <taxon>Chitinophagaceae</taxon>
        <taxon>Chitinophaga</taxon>
    </lineage>
</organism>
<feature type="domain" description="DUF4440" evidence="1">
    <location>
        <begin position="30"/>
        <end position="132"/>
    </location>
</feature>
<sequence length="144" mass="16307">MVRLLLSILLALPIQHTFSQTRTDVEELTSINQDWLNSYPKKDAATLNRIFADDFVLISPKGTKMSKHDIIANLDKQETVAVKIDNVDVKLLTPDVGLITAYTTFIMKIDGKDVKGKNCYQDVYVKREGKWRAVAAHVTLLEME</sequence>
<accession>A0A1G7QTV8</accession>
<reference evidence="2 3" key="1">
    <citation type="submission" date="2016-10" db="EMBL/GenBank/DDBJ databases">
        <authorList>
            <person name="de Groot N.N."/>
        </authorList>
    </citation>
    <scope>NUCLEOTIDE SEQUENCE [LARGE SCALE GENOMIC DNA]</scope>
    <source>
        <strain evidence="2 3">DSM 527</strain>
    </source>
</reference>
<dbReference type="Gene3D" id="3.10.450.50">
    <property type="match status" value="1"/>
</dbReference>
<evidence type="ECO:0000313" key="2">
    <source>
        <dbReference type="EMBL" id="SDG01923.1"/>
    </source>
</evidence>
<protein>
    <recommendedName>
        <fullName evidence="1">DUF4440 domain-containing protein</fullName>
    </recommendedName>
</protein>
<dbReference type="InterPro" id="IPR032710">
    <property type="entry name" value="NTF2-like_dom_sf"/>
</dbReference>
<dbReference type="InterPro" id="IPR027843">
    <property type="entry name" value="DUF4440"/>
</dbReference>
<dbReference type="Proteomes" id="UP000199045">
    <property type="component" value="Unassembled WGS sequence"/>
</dbReference>
<dbReference type="Pfam" id="PF14534">
    <property type="entry name" value="DUF4440"/>
    <property type="match status" value="1"/>
</dbReference>
<proteinExistence type="predicted"/>
<dbReference type="EMBL" id="FNBN01000003">
    <property type="protein sequence ID" value="SDG01923.1"/>
    <property type="molecule type" value="Genomic_DNA"/>
</dbReference>
<dbReference type="AlphaFoldDB" id="A0A1G7QTV8"/>
<dbReference type="OrthoDB" id="8114763at2"/>
<evidence type="ECO:0000259" key="1">
    <source>
        <dbReference type="Pfam" id="PF14534"/>
    </source>
</evidence>
<name>A0A1G7QTV8_CHIFI</name>
<dbReference type="SUPFAM" id="SSF54427">
    <property type="entry name" value="NTF2-like"/>
    <property type="match status" value="1"/>
</dbReference>
<dbReference type="RefSeq" id="WP_089832543.1">
    <property type="nucleotide sequence ID" value="NZ_FNBN01000003.1"/>
</dbReference>